<dbReference type="GO" id="GO:0034236">
    <property type="term" value="F:protein kinase A catalytic subunit binding"/>
    <property type="evidence" value="ECO:0007669"/>
    <property type="project" value="TreeGrafter"/>
</dbReference>
<dbReference type="PRINTS" id="PR00103">
    <property type="entry name" value="CAMPKINASE"/>
</dbReference>
<dbReference type="InterPro" id="IPR018490">
    <property type="entry name" value="cNMP-bd_dom_sf"/>
</dbReference>
<dbReference type="Proteomes" id="UP000275846">
    <property type="component" value="Unassembled WGS sequence"/>
</dbReference>
<gene>
    <name evidence="6" type="ORF">SSLN_LOCUS4147</name>
</gene>
<reference evidence="6 7" key="2">
    <citation type="submission" date="2018-11" db="EMBL/GenBank/DDBJ databases">
        <authorList>
            <consortium name="Pathogen Informatics"/>
        </authorList>
    </citation>
    <scope>NUCLEOTIDE SEQUENCE [LARGE SCALE GENOMIC DNA]</scope>
    <source>
        <strain evidence="6 7">NST_G2</strain>
    </source>
</reference>
<reference evidence="8" key="1">
    <citation type="submission" date="2016-06" db="UniProtKB">
        <authorList>
            <consortium name="WormBaseParasite"/>
        </authorList>
    </citation>
    <scope>IDENTIFICATION</scope>
</reference>
<evidence type="ECO:0000256" key="3">
    <source>
        <dbReference type="ARBA" id="ARBA00023149"/>
    </source>
</evidence>
<dbReference type="CDD" id="cd00038">
    <property type="entry name" value="CAP_ED"/>
    <property type="match status" value="2"/>
</dbReference>
<sequence length="182" mass="20606">MFEVQVNTGDEIIKRGDDGDKFYVVDSGKFYTEVNEDGVIKRIAEYDGSGYFGELALIYNTPRFATVTAETSGTLWALDRDSFRAIIFNSAYLRWQCFEGLLKKVEIFKSLSPYQQSQLADALQTKTVDTSEVIIKESEPGNEVFFINNGAVQVYKEDGDKMIDLAKLKDGEYFVELALIKK</sequence>
<dbReference type="InterPro" id="IPR000595">
    <property type="entry name" value="cNMP-bd_dom"/>
</dbReference>
<keyword evidence="3" id="KW-0114">cAMP</keyword>
<evidence type="ECO:0000259" key="5">
    <source>
        <dbReference type="PROSITE" id="PS50309"/>
    </source>
</evidence>
<evidence type="ECO:0000313" key="8">
    <source>
        <dbReference type="WBParaSite" id="SSLN_0000429401-mRNA-1"/>
    </source>
</evidence>
<evidence type="ECO:0000256" key="2">
    <source>
        <dbReference type="ARBA" id="ARBA00022566"/>
    </source>
</evidence>
<dbReference type="InterPro" id="IPR018488">
    <property type="entry name" value="cNMP-bd_CS"/>
</dbReference>
<feature type="domain" description="Cyclic nucleotide-binding" evidence="4">
    <location>
        <begin position="1"/>
        <end position="104"/>
    </location>
</feature>
<dbReference type="GO" id="GO:0005952">
    <property type="term" value="C:cAMP-dependent protein kinase complex"/>
    <property type="evidence" value="ECO:0007669"/>
    <property type="project" value="InterPro"/>
</dbReference>
<dbReference type="GO" id="GO:0035556">
    <property type="term" value="P:intracellular signal transduction"/>
    <property type="evidence" value="ECO:0007669"/>
    <property type="project" value="InterPro"/>
</dbReference>
<dbReference type="Pfam" id="PF00027">
    <property type="entry name" value="cNMP_binding"/>
    <property type="match status" value="2"/>
</dbReference>
<evidence type="ECO:0000259" key="4">
    <source>
        <dbReference type="PROSITE" id="PS50042"/>
    </source>
</evidence>
<keyword evidence="2" id="KW-0116">cAMP-binding</keyword>
<feature type="domain" description="Doublecortin" evidence="5">
    <location>
        <begin position="103"/>
        <end position="175"/>
    </location>
</feature>
<name>A0A183SIV2_SCHSO</name>
<dbReference type="InterPro" id="IPR050503">
    <property type="entry name" value="cAMP-dep_PK_reg_su-like"/>
</dbReference>
<feature type="domain" description="Cyclic nucleotide-binding" evidence="4">
    <location>
        <begin position="107"/>
        <end position="182"/>
    </location>
</feature>
<protein>
    <submittedName>
        <fullName evidence="8">Cyclic nucleotide-binding domain-containing protein</fullName>
    </submittedName>
</protein>
<dbReference type="EMBL" id="UYSU01032763">
    <property type="protein sequence ID" value="VDL90532.1"/>
    <property type="molecule type" value="Genomic_DNA"/>
</dbReference>
<evidence type="ECO:0000313" key="7">
    <source>
        <dbReference type="Proteomes" id="UP000275846"/>
    </source>
</evidence>
<evidence type="ECO:0000256" key="1">
    <source>
        <dbReference type="ARBA" id="ARBA00005753"/>
    </source>
</evidence>
<accession>A0A183SIV2</accession>
<dbReference type="STRING" id="70667.A0A183SIV2"/>
<dbReference type="PROSITE" id="PS00888">
    <property type="entry name" value="CNMP_BINDING_1"/>
    <property type="match status" value="1"/>
</dbReference>
<dbReference type="SUPFAM" id="SSF51206">
    <property type="entry name" value="cAMP-binding domain-like"/>
    <property type="match status" value="2"/>
</dbReference>
<organism evidence="8">
    <name type="scientific">Schistocephalus solidus</name>
    <name type="common">Tapeworm</name>
    <dbReference type="NCBI Taxonomy" id="70667"/>
    <lineage>
        <taxon>Eukaryota</taxon>
        <taxon>Metazoa</taxon>
        <taxon>Spiralia</taxon>
        <taxon>Lophotrochozoa</taxon>
        <taxon>Platyhelminthes</taxon>
        <taxon>Cestoda</taxon>
        <taxon>Eucestoda</taxon>
        <taxon>Diphyllobothriidea</taxon>
        <taxon>Diphyllobothriidae</taxon>
        <taxon>Schistocephalus</taxon>
    </lineage>
</organism>
<dbReference type="InterPro" id="IPR003533">
    <property type="entry name" value="Doublecortin_dom"/>
</dbReference>
<dbReference type="AlphaFoldDB" id="A0A183SIV2"/>
<keyword evidence="7" id="KW-1185">Reference proteome</keyword>
<dbReference type="InterPro" id="IPR014710">
    <property type="entry name" value="RmlC-like_jellyroll"/>
</dbReference>
<evidence type="ECO:0000313" key="6">
    <source>
        <dbReference type="EMBL" id="VDL90532.1"/>
    </source>
</evidence>
<dbReference type="PROSITE" id="PS50309">
    <property type="entry name" value="DC"/>
    <property type="match status" value="1"/>
</dbReference>
<dbReference type="GO" id="GO:0004862">
    <property type="term" value="F:cAMP-dependent protein kinase inhibitor activity"/>
    <property type="evidence" value="ECO:0007669"/>
    <property type="project" value="TreeGrafter"/>
</dbReference>
<proteinExistence type="inferred from homology"/>
<dbReference type="SMART" id="SM00100">
    <property type="entry name" value="cNMP"/>
    <property type="match status" value="2"/>
</dbReference>
<keyword evidence="2" id="KW-0547">Nucleotide-binding</keyword>
<dbReference type="PANTHER" id="PTHR11635">
    <property type="entry name" value="CAMP-DEPENDENT PROTEIN KINASE REGULATORY CHAIN"/>
    <property type="match status" value="1"/>
</dbReference>
<dbReference type="GO" id="GO:0005829">
    <property type="term" value="C:cytosol"/>
    <property type="evidence" value="ECO:0007669"/>
    <property type="project" value="TreeGrafter"/>
</dbReference>
<dbReference type="Gene3D" id="2.60.120.10">
    <property type="entry name" value="Jelly Rolls"/>
    <property type="match status" value="2"/>
</dbReference>
<dbReference type="PANTHER" id="PTHR11635:SF152">
    <property type="entry name" value="CAMP-DEPENDENT PROTEIN KINASE TYPE I REGULATORY SUBUNIT-RELATED"/>
    <property type="match status" value="1"/>
</dbReference>
<comment type="similarity">
    <text evidence="1">Belongs to the cAMP-dependent kinase regulatory chain family.</text>
</comment>
<dbReference type="GO" id="GO:0030552">
    <property type="term" value="F:cAMP binding"/>
    <property type="evidence" value="ECO:0007669"/>
    <property type="project" value="UniProtKB-KW"/>
</dbReference>
<dbReference type="WBParaSite" id="SSLN_0000429401-mRNA-1">
    <property type="protein sequence ID" value="SSLN_0000429401-mRNA-1"/>
    <property type="gene ID" value="SSLN_0000429401"/>
</dbReference>
<dbReference type="OrthoDB" id="417078at2759"/>
<dbReference type="PROSITE" id="PS50042">
    <property type="entry name" value="CNMP_BINDING_3"/>
    <property type="match status" value="2"/>
</dbReference>